<evidence type="ECO:0000313" key="3">
    <source>
        <dbReference type="Proteomes" id="UP000242791"/>
    </source>
</evidence>
<feature type="region of interest" description="Disordered" evidence="1">
    <location>
        <begin position="104"/>
        <end position="143"/>
    </location>
</feature>
<proteinExistence type="predicted"/>
<accession>A0A1J9PZH4</accession>
<dbReference type="EMBL" id="LGTZ01001307">
    <property type="protein sequence ID" value="OJD21720.1"/>
    <property type="molecule type" value="Genomic_DNA"/>
</dbReference>
<protein>
    <submittedName>
        <fullName evidence="2">Uncharacterized protein</fullName>
    </submittedName>
</protein>
<dbReference type="Proteomes" id="UP000242791">
    <property type="component" value="Unassembled WGS sequence"/>
</dbReference>
<dbReference type="VEuPathDB" id="FungiDB:ACJ73_06944"/>
<name>A0A1J9PZH4_9EURO</name>
<evidence type="ECO:0000256" key="1">
    <source>
        <dbReference type="SAM" id="MobiDB-lite"/>
    </source>
</evidence>
<reference evidence="2 3" key="1">
    <citation type="submission" date="2015-08" db="EMBL/GenBank/DDBJ databases">
        <title>Emmonsia species relationships and genome sequence.</title>
        <authorList>
            <person name="Cuomo C.A."/>
            <person name="Schwartz I.S."/>
            <person name="Kenyon C."/>
            <person name="De Hoog G.S."/>
            <person name="Govender N.P."/>
            <person name="Botha A."/>
            <person name="Moreno L."/>
            <person name="De Vries M."/>
            <person name="Munoz J.F."/>
            <person name="Stielow J.B."/>
        </authorList>
    </citation>
    <scope>NUCLEOTIDE SEQUENCE [LARGE SCALE GENOMIC DNA]</scope>
    <source>
        <strain evidence="2 3">EI222</strain>
    </source>
</reference>
<comment type="caution">
    <text evidence="2">The sequence shown here is derived from an EMBL/GenBank/DDBJ whole genome shotgun (WGS) entry which is preliminary data.</text>
</comment>
<organism evidence="2 3">
    <name type="scientific">Blastomyces percursus</name>
    <dbReference type="NCBI Taxonomy" id="1658174"/>
    <lineage>
        <taxon>Eukaryota</taxon>
        <taxon>Fungi</taxon>
        <taxon>Dikarya</taxon>
        <taxon>Ascomycota</taxon>
        <taxon>Pezizomycotina</taxon>
        <taxon>Eurotiomycetes</taxon>
        <taxon>Eurotiomycetidae</taxon>
        <taxon>Onygenales</taxon>
        <taxon>Ajellomycetaceae</taxon>
        <taxon>Blastomyces</taxon>
    </lineage>
</organism>
<sequence length="143" mass="16350">MAADNLQERNSRRKMLRAIKKSLEQLKSPYLSGADLRHLGIQQLSISISPEKEPLFFRPYNAPIQPSEIDTLTDYYPEFDESPFRNAECLGWYLNQYFQNCTLPEKDLNPPGSSSISGPRAHHRHASQVRTHKVHQSIAKGSD</sequence>
<feature type="compositionally biased region" description="Basic residues" evidence="1">
    <location>
        <begin position="120"/>
        <end position="135"/>
    </location>
</feature>
<dbReference type="OrthoDB" id="4540422at2759"/>
<keyword evidence="3" id="KW-1185">Reference proteome</keyword>
<gene>
    <name evidence="2" type="ORF">ACJ73_06944</name>
</gene>
<evidence type="ECO:0000313" key="2">
    <source>
        <dbReference type="EMBL" id="OJD21720.1"/>
    </source>
</evidence>
<dbReference type="AlphaFoldDB" id="A0A1J9PZH4"/>